<protein>
    <recommendedName>
        <fullName evidence="1">MAM domain-containing protein</fullName>
    </recommendedName>
</protein>
<feature type="domain" description="MAM" evidence="1">
    <location>
        <begin position="11"/>
        <end position="74"/>
    </location>
</feature>
<dbReference type="AlphaFoldDB" id="A0A9D4R961"/>
<dbReference type="GO" id="GO:0016020">
    <property type="term" value="C:membrane"/>
    <property type="evidence" value="ECO:0007669"/>
    <property type="project" value="InterPro"/>
</dbReference>
<keyword evidence="3" id="KW-1185">Reference proteome</keyword>
<proteinExistence type="predicted"/>
<reference evidence="2" key="1">
    <citation type="journal article" date="2019" name="bioRxiv">
        <title>The Genome of the Zebra Mussel, Dreissena polymorpha: A Resource for Invasive Species Research.</title>
        <authorList>
            <person name="McCartney M.A."/>
            <person name="Auch B."/>
            <person name="Kono T."/>
            <person name="Mallez S."/>
            <person name="Zhang Y."/>
            <person name="Obille A."/>
            <person name="Becker A."/>
            <person name="Abrahante J.E."/>
            <person name="Garbe J."/>
            <person name="Badalamenti J.P."/>
            <person name="Herman A."/>
            <person name="Mangelson H."/>
            <person name="Liachko I."/>
            <person name="Sullivan S."/>
            <person name="Sone E.D."/>
            <person name="Koren S."/>
            <person name="Silverstein K.A.T."/>
            <person name="Beckman K.B."/>
            <person name="Gohl D.M."/>
        </authorList>
    </citation>
    <scope>NUCLEOTIDE SEQUENCE</scope>
    <source>
        <strain evidence="2">Duluth1</strain>
        <tissue evidence="2">Whole animal</tissue>
    </source>
</reference>
<comment type="caution">
    <text evidence="2">The sequence shown here is derived from an EMBL/GenBank/DDBJ whole genome shotgun (WGS) entry which is preliminary data.</text>
</comment>
<organism evidence="2 3">
    <name type="scientific">Dreissena polymorpha</name>
    <name type="common">Zebra mussel</name>
    <name type="synonym">Mytilus polymorpha</name>
    <dbReference type="NCBI Taxonomy" id="45954"/>
    <lineage>
        <taxon>Eukaryota</taxon>
        <taxon>Metazoa</taxon>
        <taxon>Spiralia</taxon>
        <taxon>Lophotrochozoa</taxon>
        <taxon>Mollusca</taxon>
        <taxon>Bivalvia</taxon>
        <taxon>Autobranchia</taxon>
        <taxon>Heteroconchia</taxon>
        <taxon>Euheterodonta</taxon>
        <taxon>Imparidentia</taxon>
        <taxon>Neoheterodontei</taxon>
        <taxon>Myida</taxon>
        <taxon>Dreissenoidea</taxon>
        <taxon>Dreissenidae</taxon>
        <taxon>Dreissena</taxon>
    </lineage>
</organism>
<evidence type="ECO:0000313" key="3">
    <source>
        <dbReference type="Proteomes" id="UP000828390"/>
    </source>
</evidence>
<gene>
    <name evidence="2" type="ORF">DPMN_100970</name>
</gene>
<dbReference type="InterPro" id="IPR000998">
    <property type="entry name" value="MAM_dom"/>
</dbReference>
<dbReference type="Proteomes" id="UP000828390">
    <property type="component" value="Unassembled WGS sequence"/>
</dbReference>
<evidence type="ECO:0000259" key="1">
    <source>
        <dbReference type="Pfam" id="PF00629"/>
    </source>
</evidence>
<dbReference type="Gene3D" id="2.60.120.200">
    <property type="match status" value="1"/>
</dbReference>
<reference evidence="2" key="2">
    <citation type="submission" date="2020-11" db="EMBL/GenBank/DDBJ databases">
        <authorList>
            <person name="McCartney M.A."/>
            <person name="Auch B."/>
            <person name="Kono T."/>
            <person name="Mallez S."/>
            <person name="Becker A."/>
            <person name="Gohl D.M."/>
            <person name="Silverstein K.A.T."/>
            <person name="Koren S."/>
            <person name="Bechman K.B."/>
            <person name="Herman A."/>
            <person name="Abrahante J.E."/>
            <person name="Garbe J."/>
        </authorList>
    </citation>
    <scope>NUCLEOTIDE SEQUENCE</scope>
    <source>
        <strain evidence="2">Duluth1</strain>
        <tissue evidence="2">Whole animal</tissue>
    </source>
</reference>
<dbReference type="Pfam" id="PF00629">
    <property type="entry name" value="MAM"/>
    <property type="match status" value="1"/>
</dbReference>
<dbReference type="InterPro" id="IPR013320">
    <property type="entry name" value="ConA-like_dom_sf"/>
</dbReference>
<name>A0A9D4R961_DREPO</name>
<dbReference type="SUPFAM" id="SSF49899">
    <property type="entry name" value="Concanavalin A-like lectins/glucanases"/>
    <property type="match status" value="1"/>
</dbReference>
<accession>A0A9D4R961</accession>
<sequence>MNSLTNVCIIGAYIVLKSSAPALQGVNAILQSPKIDSTWSRDFCLNFWYSMTGDSIESPNAYIKDAVSRRLMWPLSLDTIDRNGEKR</sequence>
<evidence type="ECO:0000313" key="2">
    <source>
        <dbReference type="EMBL" id="KAH3858347.1"/>
    </source>
</evidence>
<dbReference type="EMBL" id="JAIWYP010000003">
    <property type="protein sequence ID" value="KAH3858347.1"/>
    <property type="molecule type" value="Genomic_DNA"/>
</dbReference>